<dbReference type="KEGG" id="lbc:LACBIDRAFT_330119"/>
<dbReference type="GeneID" id="6080077"/>
<evidence type="ECO:0000313" key="2">
    <source>
        <dbReference type="Proteomes" id="UP000001194"/>
    </source>
</evidence>
<name>B0DKC9_LACBS</name>
<dbReference type="InParanoid" id="B0DKC9"/>
<evidence type="ECO:0000313" key="1">
    <source>
        <dbReference type="EMBL" id="EDR04920.1"/>
    </source>
</evidence>
<proteinExistence type="predicted"/>
<dbReference type="RefSeq" id="XP_001884310.1">
    <property type="nucleotide sequence ID" value="XM_001884275.1"/>
</dbReference>
<protein>
    <submittedName>
        <fullName evidence="1">Predicted protein</fullName>
    </submittedName>
</protein>
<keyword evidence="2" id="KW-1185">Reference proteome</keyword>
<sequence>MYSDELIKCSLGFTDKTATVLAALELHIISYPFYAFACMDKMAQLSKALGVMFIKCSLGFTDKIATVLAASGATLSRSRLFITPSMHRIHRQYGPAVQGAGWKQYGPAVQGARLGDGSIPQYGPAVQGARLGDGSIPSIVIPYAFELISFLSRCSAMSKHETNGPTVQGARWKGNGSNPQHGPCVLDQVPELGDGSNPQYGPAIQGASHGGRAMVQIHVADKNATVFAASFSMSSLSVITRSRICIDNMAQL</sequence>
<gene>
    <name evidence="1" type="ORF">LACBIDRAFT_330119</name>
</gene>
<organism evidence="2">
    <name type="scientific">Laccaria bicolor (strain S238N-H82 / ATCC MYA-4686)</name>
    <name type="common">Bicoloured deceiver</name>
    <name type="synonym">Laccaria laccata var. bicolor</name>
    <dbReference type="NCBI Taxonomy" id="486041"/>
    <lineage>
        <taxon>Eukaryota</taxon>
        <taxon>Fungi</taxon>
        <taxon>Dikarya</taxon>
        <taxon>Basidiomycota</taxon>
        <taxon>Agaricomycotina</taxon>
        <taxon>Agaricomycetes</taxon>
        <taxon>Agaricomycetidae</taxon>
        <taxon>Agaricales</taxon>
        <taxon>Agaricineae</taxon>
        <taxon>Hydnangiaceae</taxon>
        <taxon>Laccaria</taxon>
    </lineage>
</organism>
<accession>B0DKC9</accession>
<reference evidence="1 2" key="1">
    <citation type="journal article" date="2008" name="Nature">
        <title>The genome of Laccaria bicolor provides insights into mycorrhizal symbiosis.</title>
        <authorList>
            <person name="Martin F."/>
            <person name="Aerts A."/>
            <person name="Ahren D."/>
            <person name="Brun A."/>
            <person name="Danchin E.G.J."/>
            <person name="Duchaussoy F."/>
            <person name="Gibon J."/>
            <person name="Kohler A."/>
            <person name="Lindquist E."/>
            <person name="Pereda V."/>
            <person name="Salamov A."/>
            <person name="Shapiro H.J."/>
            <person name="Wuyts J."/>
            <person name="Blaudez D."/>
            <person name="Buee M."/>
            <person name="Brokstein P."/>
            <person name="Canbaeck B."/>
            <person name="Cohen D."/>
            <person name="Courty P.E."/>
            <person name="Coutinho P.M."/>
            <person name="Delaruelle C."/>
            <person name="Detter J.C."/>
            <person name="Deveau A."/>
            <person name="DiFazio S."/>
            <person name="Duplessis S."/>
            <person name="Fraissinet-Tachet L."/>
            <person name="Lucic E."/>
            <person name="Frey-Klett P."/>
            <person name="Fourrey C."/>
            <person name="Feussner I."/>
            <person name="Gay G."/>
            <person name="Grimwood J."/>
            <person name="Hoegger P.J."/>
            <person name="Jain P."/>
            <person name="Kilaru S."/>
            <person name="Labbe J."/>
            <person name="Lin Y.C."/>
            <person name="Legue V."/>
            <person name="Le Tacon F."/>
            <person name="Marmeisse R."/>
            <person name="Melayah D."/>
            <person name="Montanini B."/>
            <person name="Muratet M."/>
            <person name="Nehls U."/>
            <person name="Niculita-Hirzel H."/>
            <person name="Oudot-Le Secq M.P."/>
            <person name="Peter M."/>
            <person name="Quesneville H."/>
            <person name="Rajashekar B."/>
            <person name="Reich M."/>
            <person name="Rouhier N."/>
            <person name="Schmutz J."/>
            <person name="Yin T."/>
            <person name="Chalot M."/>
            <person name="Henrissat B."/>
            <person name="Kuees U."/>
            <person name="Lucas S."/>
            <person name="Van de Peer Y."/>
            <person name="Podila G.K."/>
            <person name="Polle A."/>
            <person name="Pukkila P.J."/>
            <person name="Richardson P.M."/>
            <person name="Rouze P."/>
            <person name="Sanders I.R."/>
            <person name="Stajich J.E."/>
            <person name="Tunlid A."/>
            <person name="Tuskan G."/>
            <person name="Grigoriev I.V."/>
        </authorList>
    </citation>
    <scope>NUCLEOTIDE SEQUENCE [LARGE SCALE GENOMIC DNA]</scope>
    <source>
        <strain evidence="2">S238N-H82 / ATCC MYA-4686</strain>
    </source>
</reference>
<dbReference type="HOGENOM" id="CLU_1102952_0_0_1"/>
<dbReference type="Proteomes" id="UP000001194">
    <property type="component" value="Unassembled WGS sequence"/>
</dbReference>
<dbReference type="EMBL" id="DS547115">
    <property type="protein sequence ID" value="EDR04920.1"/>
    <property type="molecule type" value="Genomic_DNA"/>
</dbReference>
<dbReference type="AlphaFoldDB" id="B0DKC9"/>